<dbReference type="PANTHER" id="PTHR40112">
    <property type="entry name" value="H2HPP ISOMERASE"/>
    <property type="match status" value="1"/>
</dbReference>
<accession>X0V988</accession>
<feature type="domain" description="Cupin type-2" evidence="1">
    <location>
        <begin position="33"/>
        <end position="68"/>
    </location>
</feature>
<dbReference type="InterPro" id="IPR052535">
    <property type="entry name" value="Bacilysin_H2HPP_isomerase"/>
</dbReference>
<evidence type="ECO:0000259" key="1">
    <source>
        <dbReference type="Pfam" id="PF07883"/>
    </source>
</evidence>
<dbReference type="PANTHER" id="PTHR40112:SF1">
    <property type="entry name" value="H2HPP ISOMERASE"/>
    <property type="match status" value="1"/>
</dbReference>
<dbReference type="InterPro" id="IPR014710">
    <property type="entry name" value="RmlC-like_jellyroll"/>
</dbReference>
<feature type="non-terminal residue" evidence="2">
    <location>
        <position position="69"/>
    </location>
</feature>
<dbReference type="SUPFAM" id="SSF51182">
    <property type="entry name" value="RmlC-like cupins"/>
    <property type="match status" value="1"/>
</dbReference>
<comment type="caution">
    <text evidence="2">The sequence shown here is derived from an EMBL/GenBank/DDBJ whole genome shotgun (WGS) entry which is preliminary data.</text>
</comment>
<reference evidence="2" key="1">
    <citation type="journal article" date="2014" name="Front. Microbiol.">
        <title>High frequency of phylogenetically diverse reductive dehalogenase-homologous genes in deep subseafloor sedimentary metagenomes.</title>
        <authorList>
            <person name="Kawai M."/>
            <person name="Futagami T."/>
            <person name="Toyoda A."/>
            <person name="Takaki Y."/>
            <person name="Nishi S."/>
            <person name="Hori S."/>
            <person name="Arai W."/>
            <person name="Tsubouchi T."/>
            <person name="Morono Y."/>
            <person name="Uchiyama I."/>
            <person name="Ito T."/>
            <person name="Fujiyama A."/>
            <person name="Inagaki F."/>
            <person name="Takami H."/>
        </authorList>
    </citation>
    <scope>NUCLEOTIDE SEQUENCE</scope>
    <source>
        <strain evidence="2">Expedition CK06-06</strain>
    </source>
</reference>
<gene>
    <name evidence="2" type="ORF">S01H1_55876</name>
</gene>
<dbReference type="Gene3D" id="2.60.120.10">
    <property type="entry name" value="Jelly Rolls"/>
    <property type="match status" value="1"/>
</dbReference>
<evidence type="ECO:0000313" key="2">
    <source>
        <dbReference type="EMBL" id="GAG14755.1"/>
    </source>
</evidence>
<dbReference type="InterPro" id="IPR011051">
    <property type="entry name" value="RmlC_Cupin_sf"/>
</dbReference>
<protein>
    <recommendedName>
        <fullName evidence="1">Cupin type-2 domain-containing protein</fullName>
    </recommendedName>
</protein>
<name>X0V988_9ZZZZ</name>
<dbReference type="AlphaFoldDB" id="X0V988"/>
<sequence length="69" mass="7766">MPLIDYDSASPVEMLPGVVRRTLTDGDRLMLIEVTVEQGAVVPMHTHPHEQTGYLISGRFLFELGDEKR</sequence>
<dbReference type="InterPro" id="IPR013096">
    <property type="entry name" value="Cupin_2"/>
</dbReference>
<proteinExistence type="predicted"/>
<dbReference type="Pfam" id="PF07883">
    <property type="entry name" value="Cupin_2"/>
    <property type="match status" value="1"/>
</dbReference>
<organism evidence="2">
    <name type="scientific">marine sediment metagenome</name>
    <dbReference type="NCBI Taxonomy" id="412755"/>
    <lineage>
        <taxon>unclassified sequences</taxon>
        <taxon>metagenomes</taxon>
        <taxon>ecological metagenomes</taxon>
    </lineage>
</organism>
<dbReference type="EMBL" id="BARS01036339">
    <property type="protein sequence ID" value="GAG14755.1"/>
    <property type="molecule type" value="Genomic_DNA"/>
</dbReference>